<dbReference type="AlphaFoldDB" id="A0A523RTR2"/>
<keyword evidence="5 9" id="KW-0812">Transmembrane</keyword>
<evidence type="ECO:0000256" key="4">
    <source>
        <dbReference type="ARBA" id="ARBA00022519"/>
    </source>
</evidence>
<feature type="transmembrane region" description="Helical" evidence="9">
    <location>
        <begin position="41"/>
        <end position="60"/>
    </location>
</feature>
<organism evidence="10 11">
    <name type="scientific">Aerophobetes bacterium</name>
    <dbReference type="NCBI Taxonomy" id="2030807"/>
    <lineage>
        <taxon>Bacteria</taxon>
        <taxon>Candidatus Aerophobota</taxon>
    </lineage>
</organism>
<reference evidence="10 11" key="1">
    <citation type="submission" date="2019-03" db="EMBL/GenBank/DDBJ databases">
        <title>Metabolic potential of uncultured bacteria and archaea associated with petroleum seepage in deep-sea sediments.</title>
        <authorList>
            <person name="Dong X."/>
            <person name="Hubert C."/>
        </authorList>
    </citation>
    <scope>NUCLEOTIDE SEQUENCE [LARGE SCALE GENOMIC DNA]</scope>
    <source>
        <strain evidence="10">E44_bin7</strain>
    </source>
</reference>
<feature type="transmembrane region" description="Helical" evidence="9">
    <location>
        <begin position="72"/>
        <end position="90"/>
    </location>
</feature>
<dbReference type="GO" id="GO:0005886">
    <property type="term" value="C:plasma membrane"/>
    <property type="evidence" value="ECO:0007669"/>
    <property type="project" value="UniProtKB-SubCell"/>
</dbReference>
<evidence type="ECO:0000256" key="6">
    <source>
        <dbReference type="ARBA" id="ARBA00022989"/>
    </source>
</evidence>
<evidence type="ECO:0000256" key="9">
    <source>
        <dbReference type="SAM" id="Phobius"/>
    </source>
</evidence>
<evidence type="ECO:0000256" key="5">
    <source>
        <dbReference type="ARBA" id="ARBA00022692"/>
    </source>
</evidence>
<comment type="caution">
    <text evidence="10">The sequence shown here is derived from an EMBL/GenBank/DDBJ whole genome shotgun (WGS) entry which is preliminary data.</text>
</comment>
<evidence type="ECO:0000256" key="1">
    <source>
        <dbReference type="ARBA" id="ARBA00004651"/>
    </source>
</evidence>
<sequence>MKERGRVIQAFEIFLNRREAGAVISIVFLFTLFTLKNPAFLSLPVIQTILVNGAWIGMLATGQSYTLASGEFDLSVESVFGLAALLFVVFTESISIYASFLLATLIAAGFGFINGLLVTKAEINSLIATLGMLFFGRGIIYLISRGFIRSLSTPTKSSFLPQMLAGAIGGGWSALIIWMIALAIVFEIILFYTKFGNHILAVGSNAESSLSRGISPGLTKWKAFLLCSTIAGFAGMTAASELISVSADLGNGMALKSIAACVIGGCSLRGGKASVIGAVLGAIFLSSLSSGLILMGSPPYSFISFVGLALIGGVMLNKFLLPFLRKKTLPINQVSDFKS</sequence>
<dbReference type="PANTHER" id="PTHR32196">
    <property type="entry name" value="ABC TRANSPORTER PERMEASE PROTEIN YPHD-RELATED-RELATED"/>
    <property type="match status" value="1"/>
</dbReference>
<comment type="subcellular location">
    <subcellularLocation>
        <location evidence="1">Cell membrane</location>
        <topology evidence="1">Multi-pass membrane protein</topology>
    </subcellularLocation>
</comment>
<dbReference type="Pfam" id="PF02653">
    <property type="entry name" value="BPD_transp_2"/>
    <property type="match status" value="1"/>
</dbReference>
<feature type="transmembrane region" description="Helical" evidence="9">
    <location>
        <begin position="275"/>
        <end position="294"/>
    </location>
</feature>
<dbReference type="PANTHER" id="PTHR32196:SF71">
    <property type="entry name" value="AUTOINDUCER 2 IMPORT SYSTEM PERMEASE PROTEIN LSRD"/>
    <property type="match status" value="1"/>
</dbReference>
<gene>
    <name evidence="10" type="ORF">E3J84_05440</name>
</gene>
<dbReference type="InterPro" id="IPR001851">
    <property type="entry name" value="ABC_transp_permease"/>
</dbReference>
<keyword evidence="7 9" id="KW-0472">Membrane</keyword>
<dbReference type="EMBL" id="SOKJ01000311">
    <property type="protein sequence ID" value="TET09168.1"/>
    <property type="molecule type" value="Genomic_DNA"/>
</dbReference>
<dbReference type="GO" id="GO:0022857">
    <property type="term" value="F:transmembrane transporter activity"/>
    <property type="evidence" value="ECO:0007669"/>
    <property type="project" value="InterPro"/>
</dbReference>
<feature type="transmembrane region" description="Helical" evidence="9">
    <location>
        <begin position="20"/>
        <end position="35"/>
    </location>
</feature>
<keyword evidence="4" id="KW-0997">Cell inner membrane</keyword>
<evidence type="ECO:0000256" key="3">
    <source>
        <dbReference type="ARBA" id="ARBA00022475"/>
    </source>
</evidence>
<keyword evidence="2" id="KW-0813">Transport</keyword>
<feature type="transmembrane region" description="Helical" evidence="9">
    <location>
        <begin position="96"/>
        <end position="118"/>
    </location>
</feature>
<proteinExistence type="predicted"/>
<feature type="transmembrane region" description="Helical" evidence="9">
    <location>
        <begin position="125"/>
        <end position="144"/>
    </location>
</feature>
<keyword evidence="6 9" id="KW-1133">Transmembrane helix</keyword>
<evidence type="ECO:0000256" key="8">
    <source>
        <dbReference type="ARBA" id="ARBA00039381"/>
    </source>
</evidence>
<feature type="transmembrane region" description="Helical" evidence="9">
    <location>
        <begin position="300"/>
        <end position="321"/>
    </location>
</feature>
<evidence type="ECO:0000313" key="11">
    <source>
        <dbReference type="Proteomes" id="UP000316360"/>
    </source>
</evidence>
<feature type="transmembrane region" description="Helical" evidence="9">
    <location>
        <begin position="164"/>
        <end position="192"/>
    </location>
</feature>
<name>A0A523RTR2_UNCAE</name>
<dbReference type="CDD" id="cd06579">
    <property type="entry name" value="TM_PBP1_transp_AraH_like"/>
    <property type="match status" value="1"/>
</dbReference>
<evidence type="ECO:0000256" key="2">
    <source>
        <dbReference type="ARBA" id="ARBA00022448"/>
    </source>
</evidence>
<evidence type="ECO:0000313" key="10">
    <source>
        <dbReference type="EMBL" id="TET09168.1"/>
    </source>
</evidence>
<protein>
    <recommendedName>
        <fullName evidence="8">Autoinducer 2 import system permease protein LsrD</fullName>
    </recommendedName>
</protein>
<dbReference type="Proteomes" id="UP000316360">
    <property type="component" value="Unassembled WGS sequence"/>
</dbReference>
<feature type="transmembrane region" description="Helical" evidence="9">
    <location>
        <begin position="249"/>
        <end position="268"/>
    </location>
</feature>
<feature type="transmembrane region" description="Helical" evidence="9">
    <location>
        <begin position="223"/>
        <end position="243"/>
    </location>
</feature>
<keyword evidence="3" id="KW-1003">Cell membrane</keyword>
<accession>A0A523RTR2</accession>
<evidence type="ECO:0000256" key="7">
    <source>
        <dbReference type="ARBA" id="ARBA00023136"/>
    </source>
</evidence>